<dbReference type="PANTHER" id="PTHR38925">
    <property type="entry name" value="PROTEIN, PUTATIVE-RELATED"/>
    <property type="match status" value="1"/>
</dbReference>
<dbReference type="PANTHER" id="PTHR38925:SF1">
    <property type="entry name" value="PROTEIN, PUTATIVE-RELATED"/>
    <property type="match status" value="1"/>
</dbReference>
<gene>
    <name evidence="2" type="ORF">OPV22_026041</name>
</gene>
<dbReference type="AlphaFoldDB" id="A0AAV8QKX2"/>
<protein>
    <submittedName>
        <fullName evidence="2">Uncharacterized protein</fullName>
    </submittedName>
</protein>
<accession>A0AAV8QKX2</accession>
<name>A0AAV8QKX2_ENSVE</name>
<feature type="transmembrane region" description="Helical" evidence="1">
    <location>
        <begin position="12"/>
        <end position="31"/>
    </location>
</feature>
<keyword evidence="3" id="KW-1185">Reference proteome</keyword>
<reference evidence="2 3" key="1">
    <citation type="submission" date="2022-12" db="EMBL/GenBank/DDBJ databases">
        <title>Chromosome-scale assembly of the Ensete ventricosum genome.</title>
        <authorList>
            <person name="Dussert Y."/>
            <person name="Stocks J."/>
            <person name="Wendawek A."/>
            <person name="Woldeyes F."/>
            <person name="Nichols R.A."/>
            <person name="Borrell J.S."/>
        </authorList>
    </citation>
    <scope>NUCLEOTIDE SEQUENCE [LARGE SCALE GENOMIC DNA]</scope>
    <source>
        <strain evidence="3">cv. Maze</strain>
        <tissue evidence="2">Seeds</tissue>
    </source>
</reference>
<dbReference type="EMBL" id="JAQQAF010000007">
    <property type="protein sequence ID" value="KAJ8471698.1"/>
    <property type="molecule type" value="Genomic_DNA"/>
</dbReference>
<keyword evidence="1" id="KW-0812">Transmembrane</keyword>
<keyword evidence="1" id="KW-0472">Membrane</keyword>
<evidence type="ECO:0000313" key="2">
    <source>
        <dbReference type="EMBL" id="KAJ8471698.1"/>
    </source>
</evidence>
<keyword evidence="1" id="KW-1133">Transmembrane helix</keyword>
<evidence type="ECO:0000256" key="1">
    <source>
        <dbReference type="SAM" id="Phobius"/>
    </source>
</evidence>
<dbReference type="Proteomes" id="UP001222027">
    <property type="component" value="Unassembled WGS sequence"/>
</dbReference>
<comment type="caution">
    <text evidence="2">The sequence shown here is derived from an EMBL/GenBank/DDBJ whole genome shotgun (WGS) entry which is preliminary data.</text>
</comment>
<proteinExistence type="predicted"/>
<organism evidence="2 3">
    <name type="scientific">Ensete ventricosum</name>
    <name type="common">Abyssinian banana</name>
    <name type="synonym">Musa ensete</name>
    <dbReference type="NCBI Taxonomy" id="4639"/>
    <lineage>
        <taxon>Eukaryota</taxon>
        <taxon>Viridiplantae</taxon>
        <taxon>Streptophyta</taxon>
        <taxon>Embryophyta</taxon>
        <taxon>Tracheophyta</taxon>
        <taxon>Spermatophyta</taxon>
        <taxon>Magnoliopsida</taxon>
        <taxon>Liliopsida</taxon>
        <taxon>Zingiberales</taxon>
        <taxon>Musaceae</taxon>
        <taxon>Ensete</taxon>
    </lineage>
</organism>
<evidence type="ECO:0000313" key="3">
    <source>
        <dbReference type="Proteomes" id="UP001222027"/>
    </source>
</evidence>
<sequence>MEDLYVTLQPFIALLIIAKEGIMAVSLMAVLKLKLLAAGGGGGGGHCHLHVALLWFFLLKLPFAVQTWGSHADTIFSLRFFFFRLNRVLFSDDPGDDRRRWRRALRLLRERVVAGTGSSNPQYTEDTLQSLSILSL</sequence>